<sequence length="196" mass="23254">MINKLLLKLIAFLYNFTYEGVYLDDVNKKMIRPVPRLIIDGKQYYEFLQPADIPQNRFVHYLDFREESEMGVTRELLNKYIQELIKANDNHENSRIGSLLYMLQSTVNDCTPIEVLYNMASLMYFDKDEDISCYDLDYNQEKIRKFKKLPDQGFFLRTLCERSLKLTGKSLPKDIDLYLRLSKVKLNAYQQMLTGN</sequence>
<dbReference type="Proteomes" id="UP000011135">
    <property type="component" value="Unassembled WGS sequence"/>
</dbReference>
<gene>
    <name evidence="1" type="ORF">C900_05358</name>
</gene>
<organism evidence="1 2">
    <name type="scientific">Fulvivirga imtechensis AK7</name>
    <dbReference type="NCBI Taxonomy" id="1237149"/>
    <lineage>
        <taxon>Bacteria</taxon>
        <taxon>Pseudomonadati</taxon>
        <taxon>Bacteroidota</taxon>
        <taxon>Cytophagia</taxon>
        <taxon>Cytophagales</taxon>
        <taxon>Fulvivirgaceae</taxon>
        <taxon>Fulvivirga</taxon>
    </lineage>
</organism>
<dbReference type="STRING" id="1237149.C900_05358"/>
<reference evidence="1 2" key="1">
    <citation type="submission" date="2012-12" db="EMBL/GenBank/DDBJ databases">
        <title>Genome assembly of Fulvivirga imtechensis AK7.</title>
        <authorList>
            <person name="Nupur N."/>
            <person name="Khatri I."/>
            <person name="Kumar R."/>
            <person name="Subramanian S."/>
            <person name="Pinnaka A."/>
        </authorList>
    </citation>
    <scope>NUCLEOTIDE SEQUENCE [LARGE SCALE GENOMIC DNA]</scope>
    <source>
        <strain evidence="1 2">AK7</strain>
    </source>
</reference>
<dbReference type="OrthoDB" id="9965831at2"/>
<accession>L8JP49</accession>
<evidence type="ECO:0000313" key="2">
    <source>
        <dbReference type="Proteomes" id="UP000011135"/>
    </source>
</evidence>
<dbReference type="EMBL" id="AMZN01000082">
    <property type="protein sequence ID" value="ELR69162.1"/>
    <property type="molecule type" value="Genomic_DNA"/>
</dbReference>
<protein>
    <submittedName>
        <fullName evidence="1">Uncharacterized protein</fullName>
    </submittedName>
</protein>
<dbReference type="AlphaFoldDB" id="L8JP49"/>
<comment type="caution">
    <text evidence="1">The sequence shown here is derived from an EMBL/GenBank/DDBJ whole genome shotgun (WGS) entry which is preliminary data.</text>
</comment>
<keyword evidence="2" id="KW-1185">Reference proteome</keyword>
<dbReference type="eggNOG" id="ENOG503404F">
    <property type="taxonomic scope" value="Bacteria"/>
</dbReference>
<dbReference type="RefSeq" id="WP_009582448.1">
    <property type="nucleotide sequence ID" value="NZ_AMZN01000082.1"/>
</dbReference>
<proteinExistence type="predicted"/>
<name>L8JP49_9BACT</name>
<evidence type="ECO:0000313" key="1">
    <source>
        <dbReference type="EMBL" id="ELR69162.1"/>
    </source>
</evidence>